<comment type="caution">
    <text evidence="2">The sequence shown here is derived from an EMBL/GenBank/DDBJ whole genome shotgun (WGS) entry which is preliminary data.</text>
</comment>
<dbReference type="InterPro" id="IPR056948">
    <property type="entry name" value="PNGaseA_N"/>
</dbReference>
<dbReference type="KEGG" id="smy:BJP26_11505"/>
<organism evidence="2 3">
    <name type="scientific">Sphingomonas melonis TY</name>
    <dbReference type="NCBI Taxonomy" id="621456"/>
    <lineage>
        <taxon>Bacteria</taxon>
        <taxon>Pseudomonadati</taxon>
        <taxon>Pseudomonadota</taxon>
        <taxon>Alphaproteobacteria</taxon>
        <taxon>Sphingomonadales</taxon>
        <taxon>Sphingomonadaceae</taxon>
        <taxon>Sphingomonas</taxon>
    </lineage>
</organism>
<dbReference type="GeneID" id="93798024"/>
<dbReference type="Proteomes" id="UP000078460">
    <property type="component" value="Unassembled WGS sequence"/>
</dbReference>
<name>A0A175Y7B7_9SPHN</name>
<dbReference type="Pfam" id="PF12222">
    <property type="entry name" value="PNGaseA"/>
    <property type="match status" value="1"/>
</dbReference>
<evidence type="ECO:0000259" key="1">
    <source>
        <dbReference type="Pfam" id="PF12222"/>
    </source>
</evidence>
<gene>
    <name evidence="2" type="ORF">AVM11_12195</name>
</gene>
<proteinExistence type="predicted"/>
<evidence type="ECO:0000313" key="2">
    <source>
        <dbReference type="EMBL" id="KZB96457.1"/>
    </source>
</evidence>
<dbReference type="InterPro" id="IPR021102">
    <property type="entry name" value="PNGase_A"/>
</dbReference>
<reference evidence="2" key="1">
    <citation type="submission" date="2016-03" db="EMBL/GenBank/DDBJ databases">
        <title>Sphingomonas melonis TY, whole genome shotgun sequencing.</title>
        <authorList>
            <person name="Wang H."/>
            <person name="Zhu P."/>
        </authorList>
    </citation>
    <scope>NUCLEOTIDE SEQUENCE [LARGE SCALE GENOMIC DNA]</scope>
    <source>
        <strain evidence="2">TY</strain>
    </source>
</reference>
<evidence type="ECO:0000313" key="3">
    <source>
        <dbReference type="Proteomes" id="UP000078460"/>
    </source>
</evidence>
<feature type="domain" description="Peptide N-acetyl-beta-D-glucosaminyl asparaginase amidase A N-terminal" evidence="1">
    <location>
        <begin position="58"/>
        <end position="327"/>
    </location>
</feature>
<dbReference type="PANTHER" id="PTHR31104">
    <property type="entry name" value="PEPTIDE-N4-(N-ACETYL-BETA-GLUCOSAMINYL)ASPARAGINE AMIDASE A PROTEIN"/>
    <property type="match status" value="1"/>
</dbReference>
<dbReference type="EMBL" id="LQCK02000002">
    <property type="protein sequence ID" value="KZB96457.1"/>
    <property type="molecule type" value="Genomic_DNA"/>
</dbReference>
<dbReference type="OrthoDB" id="3275185at2"/>
<accession>A0A175Y7B7</accession>
<dbReference type="STRING" id="621456.BJP26_11505"/>
<protein>
    <recommendedName>
        <fullName evidence="1">Peptide N-acetyl-beta-D-glucosaminyl asparaginase amidase A N-terminal domain-containing protein</fullName>
    </recommendedName>
</protein>
<dbReference type="AlphaFoldDB" id="A0A175Y7B7"/>
<dbReference type="RefSeq" id="WP_017979440.1">
    <property type="nucleotide sequence ID" value="NZ_CP017578.1"/>
</dbReference>
<keyword evidence="3" id="KW-1185">Reference proteome</keyword>
<sequence length="552" mass="59519">MDIDHMPRFRLCGIMGRALFAAGLSASIGAPAAGQTAPRPIGNAVVDLSPPLPRPSGPSCTVTLFDRRDFQGDEPLPLAYRPPADCPGPWRKVVLEADFDVTTGTQFDRSADLTLGGATLFLGTTMEPGDTYAPHWQVARDVTDYAALLRTPTDGRATLVNYLDKDHDAHVHWGARLVFYAGEAPRPDGVVLPVTAGLARLDPQKPMVSRTIRFPRNLTRLAIDLFAIGQEREEFWYDCAPGNLAQRNIFGPPPCDAPYREVEVRIDGRLAGVRSVQPDIFTGGINPGLWRRVPALRALNLPPARVDLTPFAALLNDGQPHVIALAMPTAGTFFRVSGTLIGTVDPTRPVVTGALTANTLAPARIVTRQLRAPRGPGAIGTVQTIATRADRVEGYVDTPHGRVVTRVAYDLDQRLTNTRDTGVSSKRYAARQTMTVTTHGAKPSRRRIAERDTLAIDIGVQPPLYGVKNGTQIAQASERTISDDGPDNGRTAQTLTTFAPSFSLFAPPRPTPNQVTVTAHDTGAGGRRYNRTAVVTDDTVVYTSGTTTPPAR</sequence>